<keyword evidence="2" id="KW-1185">Reference proteome</keyword>
<gene>
    <name evidence="1" type="ORF">HQ603_01270</name>
</gene>
<comment type="caution">
    <text evidence="1">The sequence shown here is derived from an EMBL/GenBank/DDBJ whole genome shotgun (WGS) entry which is preliminary data.</text>
</comment>
<dbReference type="EMBL" id="JABUBU010000001">
    <property type="protein sequence ID" value="MBY6365372.1"/>
    <property type="molecule type" value="Genomic_DNA"/>
</dbReference>
<dbReference type="RefSeq" id="WP_222682577.1">
    <property type="nucleotide sequence ID" value="NZ_JABUBT010000016.1"/>
</dbReference>
<reference evidence="1 2" key="1">
    <citation type="submission" date="2020-06" db="EMBL/GenBank/DDBJ databases">
        <title>Taxonomy, biology and ecology of Rhodococcus bacteria occurring in California pistachio and other woody hosts as revealed by genome sequence analyses.</title>
        <authorList>
            <person name="Gai Y."/>
            <person name="Riely B."/>
        </authorList>
    </citation>
    <scope>NUCLEOTIDE SEQUENCE [LARGE SCALE GENOMIC DNA]</scope>
    <source>
        <strain evidence="1 2">BP-281</strain>
    </source>
</reference>
<dbReference type="Proteomes" id="UP000825228">
    <property type="component" value="Unassembled WGS sequence"/>
</dbReference>
<protein>
    <submittedName>
        <fullName evidence="1">Uncharacterized protein</fullName>
    </submittedName>
</protein>
<proteinExistence type="predicted"/>
<evidence type="ECO:0000313" key="2">
    <source>
        <dbReference type="Proteomes" id="UP000825228"/>
    </source>
</evidence>
<sequence>MRSAEVKYIETFLNRRRHVRALRDLYARANTVGSPSMRDELLVIAQRR</sequence>
<evidence type="ECO:0000313" key="1">
    <source>
        <dbReference type="EMBL" id="MBY6365372.1"/>
    </source>
</evidence>
<accession>A0ABS7NZ04</accession>
<organism evidence="1 2">
    <name type="scientific">Rhodococcoides corynebacterioides</name>
    <dbReference type="NCBI Taxonomy" id="53972"/>
    <lineage>
        <taxon>Bacteria</taxon>
        <taxon>Bacillati</taxon>
        <taxon>Actinomycetota</taxon>
        <taxon>Actinomycetes</taxon>
        <taxon>Mycobacteriales</taxon>
        <taxon>Nocardiaceae</taxon>
        <taxon>Rhodococcoides</taxon>
    </lineage>
</organism>
<name>A0ABS7NZ04_9NOCA</name>